<keyword evidence="2" id="KW-1185">Reference proteome</keyword>
<protein>
    <submittedName>
        <fullName evidence="1">Uncharacterized protein</fullName>
    </submittedName>
</protein>
<evidence type="ECO:0000313" key="1">
    <source>
        <dbReference type="EMBL" id="CAH2006922.1"/>
    </source>
</evidence>
<sequence>MPFSFLKKYMYKASSTSGCSAFLSVCLLPGPQSVVDTNFLIFSWFLLMS</sequence>
<evidence type="ECO:0000313" key="2">
    <source>
        <dbReference type="Proteomes" id="UP001152888"/>
    </source>
</evidence>
<dbReference type="AlphaFoldDB" id="A0A9P0Q5D6"/>
<proteinExistence type="predicted"/>
<organism evidence="1 2">
    <name type="scientific">Acanthoscelides obtectus</name>
    <name type="common">Bean weevil</name>
    <name type="synonym">Bruchus obtectus</name>
    <dbReference type="NCBI Taxonomy" id="200917"/>
    <lineage>
        <taxon>Eukaryota</taxon>
        <taxon>Metazoa</taxon>
        <taxon>Ecdysozoa</taxon>
        <taxon>Arthropoda</taxon>
        <taxon>Hexapoda</taxon>
        <taxon>Insecta</taxon>
        <taxon>Pterygota</taxon>
        <taxon>Neoptera</taxon>
        <taxon>Endopterygota</taxon>
        <taxon>Coleoptera</taxon>
        <taxon>Polyphaga</taxon>
        <taxon>Cucujiformia</taxon>
        <taxon>Chrysomeloidea</taxon>
        <taxon>Chrysomelidae</taxon>
        <taxon>Bruchinae</taxon>
        <taxon>Bruchini</taxon>
        <taxon>Acanthoscelides</taxon>
    </lineage>
</organism>
<reference evidence="1" key="1">
    <citation type="submission" date="2022-03" db="EMBL/GenBank/DDBJ databases">
        <authorList>
            <person name="Sayadi A."/>
        </authorList>
    </citation>
    <scope>NUCLEOTIDE SEQUENCE</scope>
</reference>
<dbReference type="EMBL" id="CAKOFQ010007719">
    <property type="protein sequence ID" value="CAH2006922.1"/>
    <property type="molecule type" value="Genomic_DNA"/>
</dbReference>
<comment type="caution">
    <text evidence="1">The sequence shown here is derived from an EMBL/GenBank/DDBJ whole genome shotgun (WGS) entry which is preliminary data.</text>
</comment>
<name>A0A9P0Q5D6_ACAOB</name>
<accession>A0A9P0Q5D6</accession>
<gene>
    <name evidence="1" type="ORF">ACAOBT_LOCUS29383</name>
</gene>
<dbReference type="Proteomes" id="UP001152888">
    <property type="component" value="Unassembled WGS sequence"/>
</dbReference>